<dbReference type="EMBL" id="FQZN01000018">
    <property type="protein sequence ID" value="SHJ20174.1"/>
    <property type="molecule type" value="Genomic_DNA"/>
</dbReference>
<accession>A0A1M6HDD3</accession>
<dbReference type="AlphaFoldDB" id="A0A1M6HDD3"/>
<keyword evidence="2" id="KW-1185">Reference proteome</keyword>
<dbReference type="Proteomes" id="UP000184192">
    <property type="component" value="Unassembled WGS sequence"/>
</dbReference>
<organism evidence="1 2">
    <name type="scientific">Bacteroides stercorirosoris</name>
    <dbReference type="NCBI Taxonomy" id="871324"/>
    <lineage>
        <taxon>Bacteria</taxon>
        <taxon>Pseudomonadati</taxon>
        <taxon>Bacteroidota</taxon>
        <taxon>Bacteroidia</taxon>
        <taxon>Bacteroidales</taxon>
        <taxon>Bacteroidaceae</taxon>
        <taxon>Bacteroides</taxon>
    </lineage>
</organism>
<sequence length="374" mass="43675">MKLHVVSFQVPFPPDYGGLIDVYYKLKALKKAGCSIVLHTYRYGVEEQPALYEVADSVYYYERYTGWRSMFTILPYIVYSRRDELLLKRLCADDYPILFEGLHTCYFLPNQLLRNRQKWVRMHNVEHEYYRFLGKSTVSWWKKCYYYLEAWRLRQYERVLLHADKIFAITNTDAAYFIRKYPPVLTYCLPCFFDDAGLKENNIEKLDKGGYILYHGNLSVLENVRVVDYILDNLVVGLEAGVQVLIAGKNPDKNMQEKIARIQGVSLVANPSQEEMETLIASARINLLFTFQNTGIKLKLIYSLMKGRGHCLVNSMMIPDRRFAELCVIVDTKEAQIAAIRELYDKPLLPEALQWRQQALRGMGYSNQVTSILR</sequence>
<dbReference type="GO" id="GO:0016740">
    <property type="term" value="F:transferase activity"/>
    <property type="evidence" value="ECO:0007669"/>
    <property type="project" value="UniProtKB-KW"/>
</dbReference>
<evidence type="ECO:0000313" key="2">
    <source>
        <dbReference type="Proteomes" id="UP000184192"/>
    </source>
</evidence>
<proteinExistence type="predicted"/>
<dbReference type="eggNOG" id="COG0438">
    <property type="taxonomic scope" value="Bacteria"/>
</dbReference>
<dbReference type="SUPFAM" id="SSF53756">
    <property type="entry name" value="UDP-Glycosyltransferase/glycogen phosphorylase"/>
    <property type="match status" value="1"/>
</dbReference>
<protein>
    <submittedName>
        <fullName evidence="1">Glycosyltransferase involved in cell wall bisynthesis</fullName>
    </submittedName>
</protein>
<evidence type="ECO:0000313" key="1">
    <source>
        <dbReference type="EMBL" id="SHJ20174.1"/>
    </source>
</evidence>
<keyword evidence="1" id="KW-0808">Transferase</keyword>
<name>A0A1M6HDD3_9BACE</name>
<reference evidence="2" key="1">
    <citation type="submission" date="2016-11" db="EMBL/GenBank/DDBJ databases">
        <authorList>
            <person name="Varghese N."/>
            <person name="Submissions S."/>
        </authorList>
    </citation>
    <scope>NUCLEOTIDE SEQUENCE [LARGE SCALE GENOMIC DNA]</scope>
    <source>
        <strain evidence="2">DSM 26884</strain>
    </source>
</reference>
<gene>
    <name evidence="1" type="ORF">SAMN05444350_11811</name>
</gene>